<dbReference type="InterPro" id="IPR052189">
    <property type="entry name" value="L-asp_N-monooxygenase_NS-form"/>
</dbReference>
<dbReference type="Proteomes" id="UP000248196">
    <property type="component" value="Unassembled WGS sequence"/>
</dbReference>
<dbReference type="Gene3D" id="3.50.50.60">
    <property type="entry name" value="FAD/NAD(P)-binding domain"/>
    <property type="match status" value="1"/>
</dbReference>
<dbReference type="OrthoDB" id="6309046at2"/>
<name>A0A318NZJ7_SERPL</name>
<protein>
    <submittedName>
        <fullName evidence="2">Hydroxyacylglutathione hydrolase</fullName>
    </submittedName>
</protein>
<dbReference type="InterPro" id="IPR038732">
    <property type="entry name" value="HpyO/CreE_NAD-binding"/>
</dbReference>
<comment type="caution">
    <text evidence="2">The sequence shown here is derived from an EMBL/GenBank/DDBJ whole genome shotgun (WGS) entry which is preliminary data.</text>
</comment>
<evidence type="ECO:0000313" key="3">
    <source>
        <dbReference type="Proteomes" id="UP000248196"/>
    </source>
</evidence>
<dbReference type="InterPro" id="IPR036188">
    <property type="entry name" value="FAD/NAD-bd_sf"/>
</dbReference>
<dbReference type="RefSeq" id="WP_004948598.1">
    <property type="nucleotide sequence ID" value="NZ_CP007439.1"/>
</dbReference>
<reference evidence="2 3" key="1">
    <citation type="submission" date="2017-11" db="EMBL/GenBank/DDBJ databases">
        <title>Genome sequence of the oocydin A producing rhizobacterium Serratia plymuthica 4Rx5.</title>
        <authorList>
            <person name="Matilla M.A."/>
            <person name="Udaondo Z."/>
            <person name="Salmond G.P.C."/>
        </authorList>
    </citation>
    <scope>NUCLEOTIDE SEQUENCE [LARGE SCALE GENOMIC DNA]</scope>
    <source>
        <strain evidence="2 3">4Rx5</strain>
    </source>
</reference>
<organism evidence="2 3">
    <name type="scientific">Serratia plymuthica</name>
    <dbReference type="NCBI Taxonomy" id="82996"/>
    <lineage>
        <taxon>Bacteria</taxon>
        <taxon>Pseudomonadati</taxon>
        <taxon>Pseudomonadota</taxon>
        <taxon>Gammaproteobacteria</taxon>
        <taxon>Enterobacterales</taxon>
        <taxon>Yersiniaceae</taxon>
        <taxon>Serratia</taxon>
    </lineage>
</organism>
<evidence type="ECO:0000259" key="1">
    <source>
        <dbReference type="Pfam" id="PF13454"/>
    </source>
</evidence>
<gene>
    <name evidence="2" type="ORF">CT690_15690</name>
</gene>
<dbReference type="GO" id="GO:0016787">
    <property type="term" value="F:hydrolase activity"/>
    <property type="evidence" value="ECO:0007669"/>
    <property type="project" value="UniProtKB-KW"/>
</dbReference>
<dbReference type="EMBL" id="PESE01000004">
    <property type="protein sequence ID" value="PYD38318.1"/>
    <property type="molecule type" value="Genomic_DNA"/>
</dbReference>
<sequence length="484" mass="53967">MYKIGVIGGGAAGISFAYNFIKNKSVNNCNKHLSLKVFDKQGFNGGMAYSSDFDSHILNMTPENMSADIFDSAHFSDWITTHFRRYSKDRYPPRWLYKEYLDFIRDRAVFMAAASNVTLNFVTAEVEEIGSHPGGYLLTTACGAAEQMNAVVLCSGHNEPASLYPIDGVIAYQANRDLPAINPASAVGVIGCSLTAIDAIIELIERVGASNITALSRSGLFPSVQPALMRAPPPEFRQRLNRFVADNSYIDAHQWVQVINAALEEYYPGQERLTVLSAMGAERDCYRDLAESLDRARFAREHICSYLAAIHPAVCEAWVKMDENNRQIFMRFYNSSWMRNRHAMPLKNAYKIIAALESQRLRAFGGVVNIEKEGRGFKTLCHNAEVHSQYLLNCTTPSYQLKLSRLNKKMLQGGLVQENIFGGVKCNPFTLKVSDEKGNEQDLYSLGAPAKGDLFYTSAMESITRDISKIVFNNSIFNGNKAEA</sequence>
<dbReference type="AlphaFoldDB" id="A0A318NZJ7"/>
<dbReference type="Pfam" id="PF13454">
    <property type="entry name" value="NAD_binding_9"/>
    <property type="match status" value="1"/>
</dbReference>
<keyword evidence="2" id="KW-0378">Hydrolase</keyword>
<evidence type="ECO:0000313" key="2">
    <source>
        <dbReference type="EMBL" id="PYD38318.1"/>
    </source>
</evidence>
<proteinExistence type="predicted"/>
<accession>A0A318NZJ7</accession>
<feature type="domain" description="FAD-dependent urate hydroxylase HpyO/Asp monooxygenase CreE-like FAD/NAD(P)-binding" evidence="1">
    <location>
        <begin position="6"/>
        <end position="157"/>
    </location>
</feature>
<dbReference type="PANTHER" id="PTHR40254:SF1">
    <property type="entry name" value="BLR0577 PROTEIN"/>
    <property type="match status" value="1"/>
</dbReference>
<dbReference type="PANTHER" id="PTHR40254">
    <property type="entry name" value="BLR0577 PROTEIN"/>
    <property type="match status" value="1"/>
</dbReference>
<dbReference type="SUPFAM" id="SSF51905">
    <property type="entry name" value="FAD/NAD(P)-binding domain"/>
    <property type="match status" value="1"/>
</dbReference>